<dbReference type="InterPro" id="IPR001789">
    <property type="entry name" value="Sig_transdc_resp-reg_receiver"/>
</dbReference>
<feature type="domain" description="Response regulatory" evidence="7">
    <location>
        <begin position="6"/>
        <end position="121"/>
    </location>
</feature>
<sequence>MKNNPSILVADDHPMLLKGLLDELQQHGYTVLEGATQGAQALESILAHQPDIAILDIEMPILTGFEVIKKCIEKDCDTKFIILTSYKEKAYVHKAKKLNISGYLLKDEPFSEIEKCIQALQKDEKYFSSSFTDVFDKEIYPQMDKIKYLSPSERTIVRLIAQGKTSKEIGELLSISHRTVQKHRGNIISKLDLPPSMDALNVWASENKELLLSL</sequence>
<evidence type="ECO:0000259" key="6">
    <source>
        <dbReference type="PROSITE" id="PS50043"/>
    </source>
</evidence>
<dbReference type="PROSITE" id="PS50110">
    <property type="entry name" value="RESPONSE_REGULATORY"/>
    <property type="match status" value="1"/>
</dbReference>
<dbReference type="AlphaFoldDB" id="A0A9X1FR48"/>
<evidence type="ECO:0000256" key="3">
    <source>
        <dbReference type="ARBA" id="ARBA00023125"/>
    </source>
</evidence>
<dbReference type="Proteomes" id="UP001138686">
    <property type="component" value="Unassembled WGS sequence"/>
</dbReference>
<keyword evidence="9" id="KW-1185">Reference proteome</keyword>
<evidence type="ECO:0000259" key="7">
    <source>
        <dbReference type="PROSITE" id="PS50110"/>
    </source>
</evidence>
<dbReference type="SMART" id="SM00448">
    <property type="entry name" value="REC"/>
    <property type="match status" value="1"/>
</dbReference>
<dbReference type="GO" id="GO:0000160">
    <property type="term" value="P:phosphorelay signal transduction system"/>
    <property type="evidence" value="ECO:0007669"/>
    <property type="project" value="InterPro"/>
</dbReference>
<dbReference type="PANTHER" id="PTHR43214">
    <property type="entry name" value="TWO-COMPONENT RESPONSE REGULATOR"/>
    <property type="match status" value="1"/>
</dbReference>
<dbReference type="PROSITE" id="PS00622">
    <property type="entry name" value="HTH_LUXR_1"/>
    <property type="match status" value="1"/>
</dbReference>
<feature type="domain" description="HTH luxR-type" evidence="6">
    <location>
        <begin position="142"/>
        <end position="207"/>
    </location>
</feature>
<accession>A0A9X1FR48</accession>
<evidence type="ECO:0000256" key="2">
    <source>
        <dbReference type="ARBA" id="ARBA00023015"/>
    </source>
</evidence>
<evidence type="ECO:0000256" key="1">
    <source>
        <dbReference type="ARBA" id="ARBA00022553"/>
    </source>
</evidence>
<evidence type="ECO:0000313" key="9">
    <source>
        <dbReference type="Proteomes" id="UP001138686"/>
    </source>
</evidence>
<dbReference type="InterPro" id="IPR000792">
    <property type="entry name" value="Tscrpt_reg_LuxR_C"/>
</dbReference>
<proteinExistence type="predicted"/>
<keyword evidence="2" id="KW-0805">Transcription regulation</keyword>
<evidence type="ECO:0000256" key="5">
    <source>
        <dbReference type="PROSITE-ProRule" id="PRU00169"/>
    </source>
</evidence>
<dbReference type="Pfam" id="PF00196">
    <property type="entry name" value="GerE"/>
    <property type="match status" value="1"/>
</dbReference>
<dbReference type="CDD" id="cd06170">
    <property type="entry name" value="LuxR_C_like"/>
    <property type="match status" value="1"/>
</dbReference>
<keyword evidence="1 5" id="KW-0597">Phosphoprotein</keyword>
<dbReference type="CDD" id="cd17535">
    <property type="entry name" value="REC_NarL-like"/>
    <property type="match status" value="1"/>
</dbReference>
<dbReference type="PROSITE" id="PS50043">
    <property type="entry name" value="HTH_LUXR_2"/>
    <property type="match status" value="1"/>
</dbReference>
<comment type="caution">
    <text evidence="8">The sequence shown here is derived from an EMBL/GenBank/DDBJ whole genome shotgun (WGS) entry which is preliminary data.</text>
</comment>
<dbReference type="InterPro" id="IPR058245">
    <property type="entry name" value="NreC/VraR/RcsB-like_REC"/>
</dbReference>
<protein>
    <submittedName>
        <fullName evidence="8">Response regulator transcription factor</fullName>
    </submittedName>
</protein>
<keyword evidence="4" id="KW-0804">Transcription</keyword>
<keyword evidence="3" id="KW-0238">DNA-binding</keyword>
<evidence type="ECO:0000256" key="4">
    <source>
        <dbReference type="ARBA" id="ARBA00023163"/>
    </source>
</evidence>
<reference evidence="8" key="1">
    <citation type="submission" date="2021-07" db="EMBL/GenBank/DDBJ databases">
        <title>Aureisphaera sp. CAU 1614 isolated from sea sediment.</title>
        <authorList>
            <person name="Kim W."/>
        </authorList>
    </citation>
    <scope>NUCLEOTIDE SEQUENCE</scope>
    <source>
        <strain evidence="8">CAU 1614</strain>
    </source>
</reference>
<dbReference type="GO" id="GO:0003677">
    <property type="term" value="F:DNA binding"/>
    <property type="evidence" value="ECO:0007669"/>
    <property type="project" value="UniProtKB-KW"/>
</dbReference>
<dbReference type="EMBL" id="JAHWDP010000007">
    <property type="protein sequence ID" value="MBW2939030.1"/>
    <property type="molecule type" value="Genomic_DNA"/>
</dbReference>
<evidence type="ECO:0000313" key="8">
    <source>
        <dbReference type="EMBL" id="MBW2939030.1"/>
    </source>
</evidence>
<feature type="modified residue" description="4-aspartylphosphate" evidence="5">
    <location>
        <position position="56"/>
    </location>
</feature>
<dbReference type="RefSeq" id="WP_219053557.1">
    <property type="nucleotide sequence ID" value="NZ_JAHWDP010000007.1"/>
</dbReference>
<dbReference type="SMART" id="SM00421">
    <property type="entry name" value="HTH_LUXR"/>
    <property type="match status" value="1"/>
</dbReference>
<dbReference type="Pfam" id="PF00072">
    <property type="entry name" value="Response_reg"/>
    <property type="match status" value="1"/>
</dbReference>
<gene>
    <name evidence="8" type="ORF">KXJ69_13010</name>
</gene>
<organism evidence="8 9">
    <name type="scientific">Halomarinibacterium sedimenti</name>
    <dbReference type="NCBI Taxonomy" id="2857106"/>
    <lineage>
        <taxon>Bacteria</taxon>
        <taxon>Pseudomonadati</taxon>
        <taxon>Bacteroidota</taxon>
        <taxon>Flavobacteriia</taxon>
        <taxon>Flavobacteriales</taxon>
        <taxon>Flavobacteriaceae</taxon>
        <taxon>Halomarinibacterium</taxon>
    </lineage>
</organism>
<dbReference type="GO" id="GO:0006355">
    <property type="term" value="P:regulation of DNA-templated transcription"/>
    <property type="evidence" value="ECO:0007669"/>
    <property type="project" value="InterPro"/>
</dbReference>
<name>A0A9X1FR48_9FLAO</name>
<dbReference type="InterPro" id="IPR039420">
    <property type="entry name" value="WalR-like"/>
</dbReference>
<dbReference type="PANTHER" id="PTHR43214:SF41">
    <property type="entry name" value="NITRATE_NITRITE RESPONSE REGULATOR PROTEIN NARP"/>
    <property type="match status" value="1"/>
</dbReference>